<keyword evidence="3" id="KW-1185">Reference proteome</keyword>
<name>A0ABP9D272_9ACTN</name>
<protein>
    <submittedName>
        <fullName evidence="2">Uncharacterized protein</fullName>
    </submittedName>
</protein>
<evidence type="ECO:0000256" key="1">
    <source>
        <dbReference type="SAM" id="MobiDB-lite"/>
    </source>
</evidence>
<proteinExistence type="predicted"/>
<evidence type="ECO:0000313" key="2">
    <source>
        <dbReference type="EMBL" id="GAA4821276.1"/>
    </source>
</evidence>
<feature type="region of interest" description="Disordered" evidence="1">
    <location>
        <begin position="1"/>
        <end position="22"/>
    </location>
</feature>
<feature type="compositionally biased region" description="Low complexity" evidence="1">
    <location>
        <begin position="1"/>
        <end position="17"/>
    </location>
</feature>
<accession>A0ABP9D272</accession>
<gene>
    <name evidence="2" type="ORF">GCM10023220_62970</name>
</gene>
<reference evidence="3" key="1">
    <citation type="journal article" date="2019" name="Int. J. Syst. Evol. Microbiol.">
        <title>The Global Catalogue of Microorganisms (GCM) 10K type strain sequencing project: providing services to taxonomists for standard genome sequencing and annotation.</title>
        <authorList>
            <consortium name="The Broad Institute Genomics Platform"/>
            <consortium name="The Broad Institute Genome Sequencing Center for Infectious Disease"/>
            <person name="Wu L."/>
            <person name="Ma J."/>
        </authorList>
    </citation>
    <scope>NUCLEOTIDE SEQUENCE [LARGE SCALE GENOMIC DNA]</scope>
    <source>
        <strain evidence="3">JCM 18081</strain>
    </source>
</reference>
<comment type="caution">
    <text evidence="2">The sequence shown here is derived from an EMBL/GenBank/DDBJ whole genome shotgun (WGS) entry which is preliminary data.</text>
</comment>
<sequence length="101" mass="10053">MPARAAPVDARDASAPAPLTPVGVAGTFTPAVPAAYRPASAPGAGGVPAPPDQAAQCGLCIASSRPFECIAVMIIRGSGLDVVSGHESGLPFDENEGREPF</sequence>
<organism evidence="2 3">
    <name type="scientific">Streptomyces ziwulingensis</name>
    <dbReference type="NCBI Taxonomy" id="1045501"/>
    <lineage>
        <taxon>Bacteria</taxon>
        <taxon>Bacillati</taxon>
        <taxon>Actinomycetota</taxon>
        <taxon>Actinomycetes</taxon>
        <taxon>Kitasatosporales</taxon>
        <taxon>Streptomycetaceae</taxon>
        <taxon>Streptomyces</taxon>
    </lineage>
</organism>
<evidence type="ECO:0000313" key="3">
    <source>
        <dbReference type="Proteomes" id="UP001501265"/>
    </source>
</evidence>
<dbReference type="Proteomes" id="UP001501265">
    <property type="component" value="Unassembled WGS sequence"/>
</dbReference>
<dbReference type="EMBL" id="BAABIG010000083">
    <property type="protein sequence ID" value="GAA4821276.1"/>
    <property type="molecule type" value="Genomic_DNA"/>
</dbReference>